<dbReference type="InterPro" id="IPR005046">
    <property type="entry name" value="DUF285"/>
</dbReference>
<organism evidence="2 3">
    <name type="scientific">Bifidobacterium dolichotidis</name>
    <dbReference type="NCBI Taxonomy" id="2306976"/>
    <lineage>
        <taxon>Bacteria</taxon>
        <taxon>Bacillati</taxon>
        <taxon>Actinomycetota</taxon>
        <taxon>Actinomycetes</taxon>
        <taxon>Bifidobacteriales</taxon>
        <taxon>Bifidobacteriaceae</taxon>
        <taxon>Bifidobacterium</taxon>
    </lineage>
</organism>
<evidence type="ECO:0000256" key="1">
    <source>
        <dbReference type="SAM" id="SignalP"/>
    </source>
</evidence>
<dbReference type="Gene3D" id="3.80.10.10">
    <property type="entry name" value="Ribonuclease Inhibitor"/>
    <property type="match status" value="1"/>
</dbReference>
<dbReference type="Pfam" id="PF03382">
    <property type="entry name" value="DUF285"/>
    <property type="match status" value="1"/>
</dbReference>
<dbReference type="OrthoDB" id="5847479at2"/>
<sequence>MISLSRVTRRMAALALASSLTVTGFTVGLSTAQADEVTQDNYELASTDAQVTANRTHTLALADTAVANTESWSGDWGDTHWIYDAKHAVLIIAPDRDSTSGDSPFMEDAEKSIQEWFVKTYVKKVVIAHRVKLANKNVLKSMFSNCPILSEVEGLGKLSLELLPEEDVVDLSSMFSRTRVSSVDFTGVNFGKRPLKTNSMFYGNPIADFAMKGLPWENLLSASNMFACSGIKNITVGYPDTVVKAPMLSAINQMFMDCKNLSEVDWRIEAPNVIGTYNMFFGDTALTSADLNNLKSQNILDSGGMFQDCTSLEHALLGGSKFSSGFRAINMFSNAPKIKHFSIDKETLSKLYRYGDNGRLPRIDAQPALRWYDESLDQYLTFAEWAAYQTDGNRTLDLDA</sequence>
<reference evidence="2 3" key="1">
    <citation type="submission" date="2018-09" db="EMBL/GenBank/DDBJ databases">
        <title>Characterization of the phylogenetic diversity of five novel species belonging to the genus Bifidobacterium.</title>
        <authorList>
            <person name="Lugli G.A."/>
            <person name="Duranti S."/>
            <person name="Milani C."/>
        </authorList>
    </citation>
    <scope>NUCLEOTIDE SEQUENCE [LARGE SCALE GENOMIC DNA]</scope>
    <source>
        <strain evidence="2 3">2036B</strain>
    </source>
</reference>
<accession>A0A430FRY1</accession>
<evidence type="ECO:0000313" key="2">
    <source>
        <dbReference type="EMBL" id="RSX55619.1"/>
    </source>
</evidence>
<protein>
    <recommendedName>
        <fullName evidence="4">BspA family leucine-rich repeat surface protein</fullName>
    </recommendedName>
</protein>
<keyword evidence="1" id="KW-0732">Signal</keyword>
<dbReference type="AlphaFoldDB" id="A0A430FRY1"/>
<keyword evidence="3" id="KW-1185">Reference proteome</keyword>
<dbReference type="Proteomes" id="UP000287609">
    <property type="component" value="Unassembled WGS sequence"/>
</dbReference>
<name>A0A430FRY1_9BIFI</name>
<dbReference type="InterPro" id="IPR032675">
    <property type="entry name" value="LRR_dom_sf"/>
</dbReference>
<evidence type="ECO:0008006" key="4">
    <source>
        <dbReference type="Google" id="ProtNLM"/>
    </source>
</evidence>
<evidence type="ECO:0000313" key="3">
    <source>
        <dbReference type="Proteomes" id="UP000287609"/>
    </source>
</evidence>
<feature type="chain" id="PRO_5019004856" description="BspA family leucine-rich repeat surface protein" evidence="1">
    <location>
        <begin position="35"/>
        <end position="400"/>
    </location>
</feature>
<proteinExistence type="predicted"/>
<gene>
    <name evidence="2" type="ORF">D2E26_0182</name>
</gene>
<dbReference type="EMBL" id="QXGM01000001">
    <property type="protein sequence ID" value="RSX55619.1"/>
    <property type="molecule type" value="Genomic_DNA"/>
</dbReference>
<feature type="signal peptide" evidence="1">
    <location>
        <begin position="1"/>
        <end position="34"/>
    </location>
</feature>
<comment type="caution">
    <text evidence="2">The sequence shown here is derived from an EMBL/GenBank/DDBJ whole genome shotgun (WGS) entry which is preliminary data.</text>
</comment>